<accession>G3BDV4</accession>
<protein>
    <submittedName>
        <fullName evidence="1">Uncharacterized protein</fullName>
    </submittedName>
</protein>
<dbReference type="AlphaFoldDB" id="G3BDV4"/>
<proteinExistence type="predicted"/>
<reference evidence="1 2" key="1">
    <citation type="journal article" date="2011" name="Proc. Natl. Acad. Sci. U.S.A.">
        <title>Comparative genomics of xylose-fermenting fungi for enhanced biofuel production.</title>
        <authorList>
            <person name="Wohlbach D.J."/>
            <person name="Kuo A."/>
            <person name="Sato T.K."/>
            <person name="Potts K.M."/>
            <person name="Salamov A.A."/>
            <person name="LaButti K.M."/>
            <person name="Sun H."/>
            <person name="Clum A."/>
            <person name="Pangilinan J.L."/>
            <person name="Lindquist E.A."/>
            <person name="Lucas S."/>
            <person name="Lapidus A."/>
            <person name="Jin M."/>
            <person name="Gunawan C."/>
            <person name="Balan V."/>
            <person name="Dale B.E."/>
            <person name="Jeffries T.W."/>
            <person name="Zinkel R."/>
            <person name="Barry K.W."/>
            <person name="Grigoriev I.V."/>
            <person name="Gasch A.P."/>
        </authorList>
    </citation>
    <scope>NUCLEOTIDE SEQUENCE [LARGE SCALE GENOMIC DNA]</scope>
    <source>
        <strain evidence="2">ATCC 10573 / BCRC 21748 / CBS 615 / JCM 9827 / NBRC 10315 / NRRL Y-1498 / VKM Y-70</strain>
    </source>
</reference>
<dbReference type="HOGENOM" id="CLU_966428_0_0_1"/>
<evidence type="ECO:0000313" key="1">
    <source>
        <dbReference type="EMBL" id="EGV60390.1"/>
    </source>
</evidence>
<evidence type="ECO:0000313" key="2">
    <source>
        <dbReference type="Proteomes" id="UP000000707"/>
    </source>
</evidence>
<dbReference type="Proteomes" id="UP000000707">
    <property type="component" value="Unassembled WGS sequence"/>
</dbReference>
<dbReference type="GeneID" id="18248307"/>
<dbReference type="EMBL" id="GL996528">
    <property type="protein sequence ID" value="EGV60390.1"/>
    <property type="molecule type" value="Genomic_DNA"/>
</dbReference>
<dbReference type="RefSeq" id="XP_006689604.1">
    <property type="nucleotide sequence ID" value="XM_006689541.1"/>
</dbReference>
<keyword evidence="2" id="KW-1185">Reference proteome</keyword>
<gene>
    <name evidence="1" type="ORF">CANTEDRAFT_116441</name>
</gene>
<organism evidence="2">
    <name type="scientific">Candida tenuis (strain ATCC 10573 / BCRC 21748 / CBS 615 / JCM 9827 / NBRC 10315 / NRRL Y-1498 / VKM Y-70)</name>
    <name type="common">Yeast</name>
    <name type="synonym">Yamadazyma tenuis</name>
    <dbReference type="NCBI Taxonomy" id="590646"/>
    <lineage>
        <taxon>Eukaryota</taxon>
        <taxon>Fungi</taxon>
        <taxon>Dikarya</taxon>
        <taxon>Ascomycota</taxon>
        <taxon>Saccharomycotina</taxon>
        <taxon>Pichiomycetes</taxon>
        <taxon>Debaryomycetaceae</taxon>
        <taxon>Yamadazyma</taxon>
    </lineage>
</organism>
<sequence length="288" mass="33592">MKLEKLRELFKDVDHFDPIVNDTYQRRVEDSMDIIDRFQEQATEQIEKLQKSLVSTQPYHIEFAEYERKREVIARYRTYNKVLFFSDKSDIINESATNTILDELVTDQIRSHNALVNENKYQTEAIGQLQAQERSYRELLERIDEVISTKKTELLSLQQQSLHQESDIKDKVRLQLDAKRKECKDILTLLRTSLHRIIVKYFSFSDAVAGTEEVEWLAEFVDLLIENSTSGQYIDIRELDTVRRELVNNLVLSNIIETAAPSDSTSGDTDADLKSISTHPLVKLRDFT</sequence>
<name>G3BDV4_CANTC</name>
<dbReference type="KEGG" id="cten:18248307"/>